<evidence type="ECO:0000259" key="4">
    <source>
        <dbReference type="PROSITE" id="PS50043"/>
    </source>
</evidence>
<gene>
    <name evidence="5" type="ORF">ACED35_09910</name>
</gene>
<dbReference type="CDD" id="cd06170">
    <property type="entry name" value="LuxR_C_like"/>
    <property type="match status" value="1"/>
</dbReference>
<evidence type="ECO:0000313" key="6">
    <source>
        <dbReference type="Proteomes" id="UP001569154"/>
    </source>
</evidence>
<name>A0ABV4L1V7_9GAMM</name>
<evidence type="ECO:0000256" key="1">
    <source>
        <dbReference type="ARBA" id="ARBA00023015"/>
    </source>
</evidence>
<dbReference type="Gene3D" id="1.10.10.10">
    <property type="entry name" value="Winged helix-like DNA-binding domain superfamily/Winged helix DNA-binding domain"/>
    <property type="match status" value="1"/>
</dbReference>
<dbReference type="PANTHER" id="PTHR44688">
    <property type="entry name" value="DNA-BINDING TRANSCRIPTIONAL ACTIVATOR DEVR_DOSR"/>
    <property type="match status" value="1"/>
</dbReference>
<dbReference type="SMART" id="SM00421">
    <property type="entry name" value="HTH_LUXR"/>
    <property type="match status" value="1"/>
</dbReference>
<dbReference type="Gene3D" id="3.30.450.80">
    <property type="entry name" value="Transcription factor LuxR-like, autoinducer-binding domain"/>
    <property type="match status" value="1"/>
</dbReference>
<dbReference type="InterPro" id="IPR036388">
    <property type="entry name" value="WH-like_DNA-bd_sf"/>
</dbReference>
<dbReference type="InterPro" id="IPR036693">
    <property type="entry name" value="TF_LuxR_autoind-bd_dom_sf"/>
</dbReference>
<dbReference type="PRINTS" id="PR00038">
    <property type="entry name" value="HTHLUXR"/>
</dbReference>
<dbReference type="InterPro" id="IPR005143">
    <property type="entry name" value="TF_LuxR_autoind-bd_dom"/>
</dbReference>
<dbReference type="SUPFAM" id="SSF75516">
    <property type="entry name" value="Pheromone-binding domain of LuxR-like quorum-sensing transcription factors"/>
    <property type="match status" value="1"/>
</dbReference>
<dbReference type="InterPro" id="IPR016032">
    <property type="entry name" value="Sig_transdc_resp-reg_C-effctor"/>
</dbReference>
<dbReference type="Proteomes" id="UP001569154">
    <property type="component" value="Unassembled WGS sequence"/>
</dbReference>
<keyword evidence="1" id="KW-0805">Transcription regulation</keyword>
<proteinExistence type="predicted"/>
<comment type="caution">
    <text evidence="5">The sequence shown here is derived from an EMBL/GenBank/DDBJ whole genome shotgun (WGS) entry which is preliminary data.</text>
</comment>
<keyword evidence="2" id="KW-0238">DNA-binding</keyword>
<dbReference type="SUPFAM" id="SSF46894">
    <property type="entry name" value="C-terminal effector domain of the bipartite response regulators"/>
    <property type="match status" value="1"/>
</dbReference>
<dbReference type="Pfam" id="PF03472">
    <property type="entry name" value="Autoind_bind"/>
    <property type="match status" value="1"/>
</dbReference>
<dbReference type="PROSITE" id="PS50043">
    <property type="entry name" value="HTH_LUXR_2"/>
    <property type="match status" value="1"/>
</dbReference>
<keyword evidence="6" id="KW-1185">Reference proteome</keyword>
<sequence length="264" mass="30029">MSNSFNLALHVKDENVVFMDTDQLYAIIEELDGVQNKEQLESLCEQFCKLVEIPYYLFGVIEQESLYAPVIHTFTNYPAPWLEKYFQQNKQRVDPVVSYIMTQQAPIRWDSLVQREEFQAPQQQELMALASQYGLCNGFTVPIKSASGDFVLLSMAIGDVENQCEKLNAAIPFAHTLATHLLECYLTMKIKNQGSEEVSLTKRETDCLFWASEGKTAWEISKIINVSERTVLFHLNNCTKKLAASNRQHAVALAIKKGLLKPNL</sequence>
<feature type="domain" description="HTH luxR-type" evidence="4">
    <location>
        <begin position="193"/>
        <end position="258"/>
    </location>
</feature>
<dbReference type="Pfam" id="PF00196">
    <property type="entry name" value="GerE"/>
    <property type="match status" value="1"/>
</dbReference>
<reference evidence="5 6" key="1">
    <citation type="submission" date="2024-06" db="EMBL/GenBank/DDBJ databases">
        <authorList>
            <person name="Steensen K."/>
            <person name="Seneca J."/>
            <person name="Bartlau N."/>
            <person name="Yu A.X."/>
            <person name="Polz M.F."/>
        </authorList>
    </citation>
    <scope>NUCLEOTIDE SEQUENCE [LARGE SCALE GENOMIC DNA]</scope>
    <source>
        <strain evidence="5 6">1F260</strain>
    </source>
</reference>
<evidence type="ECO:0000256" key="2">
    <source>
        <dbReference type="ARBA" id="ARBA00023125"/>
    </source>
</evidence>
<keyword evidence="3" id="KW-0804">Transcription</keyword>
<dbReference type="InterPro" id="IPR000792">
    <property type="entry name" value="Tscrpt_reg_LuxR_C"/>
</dbReference>
<evidence type="ECO:0000256" key="3">
    <source>
        <dbReference type="ARBA" id="ARBA00023163"/>
    </source>
</evidence>
<organism evidence="5 6">
    <name type="scientific">Enterovibrio norvegicus</name>
    <dbReference type="NCBI Taxonomy" id="188144"/>
    <lineage>
        <taxon>Bacteria</taxon>
        <taxon>Pseudomonadati</taxon>
        <taxon>Pseudomonadota</taxon>
        <taxon>Gammaproteobacteria</taxon>
        <taxon>Vibrionales</taxon>
        <taxon>Vibrionaceae</taxon>
        <taxon>Enterovibrio</taxon>
    </lineage>
</organism>
<evidence type="ECO:0000313" key="5">
    <source>
        <dbReference type="EMBL" id="MEZ8081434.1"/>
    </source>
</evidence>
<dbReference type="RefSeq" id="WP_371734829.1">
    <property type="nucleotide sequence ID" value="NZ_JBGONM010000020.1"/>
</dbReference>
<dbReference type="PANTHER" id="PTHR44688:SF16">
    <property type="entry name" value="DNA-BINDING TRANSCRIPTIONAL ACTIVATOR DEVR_DOSR"/>
    <property type="match status" value="1"/>
</dbReference>
<dbReference type="EMBL" id="JBGONM010000020">
    <property type="protein sequence ID" value="MEZ8081434.1"/>
    <property type="molecule type" value="Genomic_DNA"/>
</dbReference>
<accession>A0ABV4L1V7</accession>
<protein>
    <submittedName>
        <fullName evidence="5">LuxR family transcriptional regulator</fullName>
    </submittedName>
</protein>